<name>A0AAD5QZJ0_PARTN</name>
<sequence length="105" mass="12431">YNDPREASRDLSLAQNDDESNQLLCFDLEEDSFILLLTCATYVDGFIVHCHLGSSSSARNTTESVENNRHRHREHNHIQRDHTFPRHDLEKKRDDDRDKRQQRLT</sequence>
<feature type="region of interest" description="Disordered" evidence="1">
    <location>
        <begin position="56"/>
        <end position="105"/>
    </location>
</feature>
<proteinExistence type="predicted"/>
<dbReference type="AlphaFoldDB" id="A0AAD5QZJ0"/>
<evidence type="ECO:0000313" key="2">
    <source>
        <dbReference type="EMBL" id="KAJ1366659.1"/>
    </source>
</evidence>
<feature type="compositionally biased region" description="Basic and acidic residues" evidence="1">
    <location>
        <begin position="76"/>
        <end position="105"/>
    </location>
</feature>
<keyword evidence="3" id="KW-1185">Reference proteome</keyword>
<protein>
    <submittedName>
        <fullName evidence="2">Uncharacterized protein</fullName>
    </submittedName>
</protein>
<gene>
    <name evidence="2" type="ORF">KIN20_027387</name>
</gene>
<dbReference type="Proteomes" id="UP001196413">
    <property type="component" value="Unassembled WGS sequence"/>
</dbReference>
<evidence type="ECO:0000313" key="3">
    <source>
        <dbReference type="Proteomes" id="UP001196413"/>
    </source>
</evidence>
<dbReference type="EMBL" id="JAHQIW010005625">
    <property type="protein sequence ID" value="KAJ1366659.1"/>
    <property type="molecule type" value="Genomic_DNA"/>
</dbReference>
<evidence type="ECO:0000256" key="1">
    <source>
        <dbReference type="SAM" id="MobiDB-lite"/>
    </source>
</evidence>
<reference evidence="2" key="1">
    <citation type="submission" date="2021-06" db="EMBL/GenBank/DDBJ databases">
        <title>Parelaphostrongylus tenuis whole genome reference sequence.</title>
        <authorList>
            <person name="Garwood T.J."/>
            <person name="Larsen P.A."/>
            <person name="Fountain-Jones N.M."/>
            <person name="Garbe J.R."/>
            <person name="Macchietto M.G."/>
            <person name="Kania S.A."/>
            <person name="Gerhold R.W."/>
            <person name="Richards J.E."/>
            <person name="Wolf T.M."/>
        </authorList>
    </citation>
    <scope>NUCLEOTIDE SEQUENCE</scope>
    <source>
        <strain evidence="2">MNPRO001-30</strain>
        <tissue evidence="2">Meninges</tissue>
    </source>
</reference>
<feature type="non-terminal residue" evidence="2">
    <location>
        <position position="105"/>
    </location>
</feature>
<organism evidence="2 3">
    <name type="scientific">Parelaphostrongylus tenuis</name>
    <name type="common">Meningeal worm</name>
    <dbReference type="NCBI Taxonomy" id="148309"/>
    <lineage>
        <taxon>Eukaryota</taxon>
        <taxon>Metazoa</taxon>
        <taxon>Ecdysozoa</taxon>
        <taxon>Nematoda</taxon>
        <taxon>Chromadorea</taxon>
        <taxon>Rhabditida</taxon>
        <taxon>Rhabditina</taxon>
        <taxon>Rhabditomorpha</taxon>
        <taxon>Strongyloidea</taxon>
        <taxon>Metastrongylidae</taxon>
        <taxon>Parelaphostrongylus</taxon>
    </lineage>
</organism>
<feature type="compositionally biased region" description="Polar residues" evidence="1">
    <location>
        <begin position="56"/>
        <end position="65"/>
    </location>
</feature>
<comment type="caution">
    <text evidence="2">The sequence shown here is derived from an EMBL/GenBank/DDBJ whole genome shotgun (WGS) entry which is preliminary data.</text>
</comment>
<accession>A0AAD5QZJ0</accession>